<keyword evidence="2" id="KW-1185">Reference proteome</keyword>
<dbReference type="AlphaFoldDB" id="A0ABD2IPY6"/>
<proteinExistence type="predicted"/>
<sequence length="178" mass="19258">MLGPTPSKCFCFGCILCAKATVSGHRRQRHNANAGEATELMGTAEKSKTFTVSSLFSNFNPSLIPSLGANIGGNALGECQPSEKRNVFFPLRRLPSSAHPKAIRCPKFGSLCLRRVAIQFDDWFGSAGRDQLIQEPTLIIICESRNVLSSSIGHLVTKMGNWANAAPNIRHISLSSSL</sequence>
<evidence type="ECO:0008006" key="3">
    <source>
        <dbReference type="Google" id="ProtNLM"/>
    </source>
</evidence>
<evidence type="ECO:0000313" key="1">
    <source>
        <dbReference type="EMBL" id="KAL3081351.1"/>
    </source>
</evidence>
<evidence type="ECO:0000313" key="2">
    <source>
        <dbReference type="Proteomes" id="UP001620626"/>
    </source>
</evidence>
<dbReference type="Proteomes" id="UP001620626">
    <property type="component" value="Unassembled WGS sequence"/>
</dbReference>
<name>A0ABD2IPY6_9BILA</name>
<organism evidence="1 2">
    <name type="scientific">Heterodera trifolii</name>
    <dbReference type="NCBI Taxonomy" id="157864"/>
    <lineage>
        <taxon>Eukaryota</taxon>
        <taxon>Metazoa</taxon>
        <taxon>Ecdysozoa</taxon>
        <taxon>Nematoda</taxon>
        <taxon>Chromadorea</taxon>
        <taxon>Rhabditida</taxon>
        <taxon>Tylenchina</taxon>
        <taxon>Tylenchomorpha</taxon>
        <taxon>Tylenchoidea</taxon>
        <taxon>Heteroderidae</taxon>
        <taxon>Heteroderinae</taxon>
        <taxon>Heterodera</taxon>
    </lineage>
</organism>
<accession>A0ABD2IPY6</accession>
<protein>
    <recommendedName>
        <fullName evidence="3">C2H2-type domain-containing protein</fullName>
    </recommendedName>
</protein>
<reference evidence="1 2" key="1">
    <citation type="submission" date="2024-10" db="EMBL/GenBank/DDBJ databases">
        <authorList>
            <person name="Kim D."/>
        </authorList>
    </citation>
    <scope>NUCLEOTIDE SEQUENCE [LARGE SCALE GENOMIC DNA]</scope>
    <source>
        <strain evidence="1">BH-2024</strain>
    </source>
</reference>
<gene>
    <name evidence="1" type="ORF">niasHT_039828</name>
</gene>
<dbReference type="EMBL" id="JBICBT010001137">
    <property type="protein sequence ID" value="KAL3081351.1"/>
    <property type="molecule type" value="Genomic_DNA"/>
</dbReference>
<comment type="caution">
    <text evidence="1">The sequence shown here is derived from an EMBL/GenBank/DDBJ whole genome shotgun (WGS) entry which is preliminary data.</text>
</comment>